<dbReference type="GO" id="GO:0006338">
    <property type="term" value="P:chromatin remodeling"/>
    <property type="evidence" value="ECO:0007669"/>
    <property type="project" value="InterPro"/>
</dbReference>
<dbReference type="AlphaFoldDB" id="A0AA41T5B1"/>
<evidence type="ECO:0000256" key="1">
    <source>
        <dbReference type="ARBA" id="ARBA00022741"/>
    </source>
</evidence>
<keyword evidence="2" id="KW-0378">Hydrolase</keyword>
<dbReference type="Gene3D" id="3.40.50.300">
    <property type="entry name" value="P-loop containing nucleotide triphosphate hydrolases"/>
    <property type="match status" value="1"/>
</dbReference>
<dbReference type="Pfam" id="PF00271">
    <property type="entry name" value="Helicase_C"/>
    <property type="match status" value="1"/>
</dbReference>
<dbReference type="PANTHER" id="PTHR47157">
    <property type="entry name" value="CHROMODOMAIN-HELICASE-DNA-BINDING PROTEIN 1-LIKE"/>
    <property type="match status" value="1"/>
</dbReference>
<dbReference type="GO" id="GO:0003678">
    <property type="term" value="F:DNA helicase activity"/>
    <property type="evidence" value="ECO:0007669"/>
    <property type="project" value="InterPro"/>
</dbReference>
<name>A0AA41T5B1_SCICA</name>
<dbReference type="PANTHER" id="PTHR47157:SF1">
    <property type="entry name" value="CHROMODOMAIN-HELICASE-DNA-BINDING PROTEIN 1-LIKE"/>
    <property type="match status" value="1"/>
</dbReference>
<dbReference type="InterPro" id="IPR031053">
    <property type="entry name" value="ALC1"/>
</dbReference>
<evidence type="ECO:0000256" key="3">
    <source>
        <dbReference type="ARBA" id="ARBA00022840"/>
    </source>
</evidence>
<dbReference type="InterPro" id="IPR049730">
    <property type="entry name" value="SNF2/RAD54-like_C"/>
</dbReference>
<evidence type="ECO:0000313" key="5">
    <source>
        <dbReference type="EMBL" id="MBZ3883934.1"/>
    </source>
</evidence>
<keyword evidence="3" id="KW-0067">ATP-binding</keyword>
<dbReference type="EMBL" id="JAATJV010390696">
    <property type="protein sequence ID" value="MBZ3883934.1"/>
    <property type="molecule type" value="Genomic_DNA"/>
</dbReference>
<evidence type="ECO:0000259" key="4">
    <source>
        <dbReference type="PROSITE" id="PS51194"/>
    </source>
</evidence>
<evidence type="ECO:0000313" key="6">
    <source>
        <dbReference type="Proteomes" id="UP001166674"/>
    </source>
</evidence>
<keyword evidence="6" id="KW-1185">Reference proteome</keyword>
<dbReference type="GO" id="GO:0005524">
    <property type="term" value="F:ATP binding"/>
    <property type="evidence" value="ECO:0007669"/>
    <property type="project" value="UniProtKB-KW"/>
</dbReference>
<protein>
    <submittedName>
        <fullName evidence="5">Chromodomain-helicase-DNA-binding protein 1-like</fullName>
    </submittedName>
</protein>
<sequence length="182" mass="20204">HLCPYQLEGVNWLTQHFICQNGCILGDEMGIAKTCQSKSDLFVCCCFSLCNGYSYEHVDGSLREERHLAVKNFGQQPSIIFLLNTREGGIGMNLTAADTVIFVDSDFNPQNDLQAAARAHQIGQNKRLIGQDTVEELVYRKAVSKLQLTNMIIGGHFTLGAQKPLADANLQVKYVVLLFKVP</sequence>
<keyword evidence="1" id="KW-0547">Nucleotide-binding</keyword>
<accession>A0AA41T5B1</accession>
<reference evidence="5" key="1">
    <citation type="submission" date="2020-03" db="EMBL/GenBank/DDBJ databases">
        <title>Studies in the Genomics of Life Span.</title>
        <authorList>
            <person name="Glass D."/>
        </authorList>
    </citation>
    <scope>NUCLEOTIDE SEQUENCE</scope>
    <source>
        <strain evidence="5">SUZIE</strain>
        <tissue evidence="5">Muscle</tissue>
    </source>
</reference>
<proteinExistence type="predicted"/>
<dbReference type="InterPro" id="IPR001650">
    <property type="entry name" value="Helicase_C-like"/>
</dbReference>
<dbReference type="InterPro" id="IPR038718">
    <property type="entry name" value="SNF2-like_sf"/>
</dbReference>
<dbReference type="SUPFAM" id="SSF52540">
    <property type="entry name" value="P-loop containing nucleoside triphosphate hydrolases"/>
    <property type="match status" value="1"/>
</dbReference>
<feature type="domain" description="Helicase C-terminal" evidence="4">
    <location>
        <begin position="12"/>
        <end position="171"/>
    </location>
</feature>
<dbReference type="SMART" id="SM00490">
    <property type="entry name" value="HELICc"/>
    <property type="match status" value="1"/>
</dbReference>
<gene>
    <name evidence="5" type="ORF">SUZIE_175420</name>
</gene>
<dbReference type="PROSITE" id="PS51194">
    <property type="entry name" value="HELICASE_CTER"/>
    <property type="match status" value="1"/>
</dbReference>
<dbReference type="GO" id="GO:0005634">
    <property type="term" value="C:nucleus"/>
    <property type="evidence" value="ECO:0007669"/>
    <property type="project" value="TreeGrafter"/>
</dbReference>
<evidence type="ECO:0000256" key="2">
    <source>
        <dbReference type="ARBA" id="ARBA00022801"/>
    </source>
</evidence>
<feature type="non-terminal residue" evidence="5">
    <location>
        <position position="1"/>
    </location>
</feature>
<dbReference type="Gene3D" id="3.40.50.10810">
    <property type="entry name" value="Tandem AAA-ATPase domain"/>
    <property type="match status" value="1"/>
</dbReference>
<dbReference type="GO" id="GO:0016787">
    <property type="term" value="F:hydrolase activity"/>
    <property type="evidence" value="ECO:0007669"/>
    <property type="project" value="UniProtKB-KW"/>
</dbReference>
<dbReference type="Proteomes" id="UP001166674">
    <property type="component" value="Unassembled WGS sequence"/>
</dbReference>
<organism evidence="5 6">
    <name type="scientific">Sciurus carolinensis</name>
    <name type="common">Eastern gray squirrel</name>
    <dbReference type="NCBI Taxonomy" id="30640"/>
    <lineage>
        <taxon>Eukaryota</taxon>
        <taxon>Metazoa</taxon>
        <taxon>Chordata</taxon>
        <taxon>Craniata</taxon>
        <taxon>Vertebrata</taxon>
        <taxon>Euteleostomi</taxon>
        <taxon>Mammalia</taxon>
        <taxon>Eutheria</taxon>
        <taxon>Euarchontoglires</taxon>
        <taxon>Glires</taxon>
        <taxon>Rodentia</taxon>
        <taxon>Sciuromorpha</taxon>
        <taxon>Sciuridae</taxon>
        <taxon>Sciurinae</taxon>
        <taxon>Sciurini</taxon>
        <taxon>Sciurus</taxon>
    </lineage>
</organism>
<comment type="caution">
    <text evidence="5">The sequence shown here is derived from an EMBL/GenBank/DDBJ whole genome shotgun (WGS) entry which is preliminary data.</text>
</comment>
<dbReference type="GO" id="GO:0006281">
    <property type="term" value="P:DNA repair"/>
    <property type="evidence" value="ECO:0007669"/>
    <property type="project" value="InterPro"/>
</dbReference>
<dbReference type="CDD" id="cd18793">
    <property type="entry name" value="SF2_C_SNF"/>
    <property type="match status" value="1"/>
</dbReference>
<dbReference type="InterPro" id="IPR027417">
    <property type="entry name" value="P-loop_NTPase"/>
</dbReference>